<dbReference type="InterPro" id="IPR006533">
    <property type="entry name" value="T6SS_Vgr_RhsGE"/>
</dbReference>
<keyword evidence="3" id="KW-0964">Secreted</keyword>
<dbReference type="PANTHER" id="PTHR32305:SF15">
    <property type="entry name" value="PROTEIN RHSA-RELATED"/>
    <property type="match status" value="1"/>
</dbReference>
<dbReference type="SUPFAM" id="SSF69279">
    <property type="entry name" value="Phage tail proteins"/>
    <property type="match status" value="2"/>
</dbReference>
<dbReference type="Gene3D" id="3.55.50.10">
    <property type="entry name" value="Baseplate protein-like domains"/>
    <property type="match status" value="1"/>
</dbReference>
<dbReference type="PANTHER" id="PTHR32305">
    <property type="match status" value="1"/>
</dbReference>
<evidence type="ECO:0000256" key="3">
    <source>
        <dbReference type="ARBA" id="ARBA00022525"/>
    </source>
</evidence>
<comment type="similarity">
    <text evidence="2">Belongs to the VgrG protein family.</text>
</comment>
<dbReference type="InterPro" id="IPR050708">
    <property type="entry name" value="T6SS_VgrG/RHS"/>
</dbReference>
<dbReference type="SUPFAM" id="SSF69349">
    <property type="entry name" value="Phage fibre proteins"/>
    <property type="match status" value="2"/>
</dbReference>
<dbReference type="EMBL" id="JAQNDO010000001">
    <property type="protein sequence ID" value="MDC0748931.1"/>
    <property type="molecule type" value="Genomic_DNA"/>
</dbReference>
<organism evidence="6 7">
    <name type="scientific">Polyangium mundeleinium</name>
    <dbReference type="NCBI Taxonomy" id="2995306"/>
    <lineage>
        <taxon>Bacteria</taxon>
        <taxon>Pseudomonadati</taxon>
        <taxon>Myxococcota</taxon>
        <taxon>Polyangia</taxon>
        <taxon>Polyangiales</taxon>
        <taxon>Polyangiaceae</taxon>
        <taxon>Polyangium</taxon>
    </lineage>
</organism>
<dbReference type="Pfam" id="PF04717">
    <property type="entry name" value="Phage_base_V"/>
    <property type="match status" value="1"/>
</dbReference>
<gene>
    <name evidence="6" type="primary">tssI</name>
    <name evidence="6" type="ORF">POL67_46820</name>
</gene>
<dbReference type="Gene3D" id="2.30.110.50">
    <property type="match status" value="1"/>
</dbReference>
<protein>
    <submittedName>
        <fullName evidence="6">Type VI secretion system tip protein TssI/VgrG</fullName>
    </submittedName>
</protein>
<evidence type="ECO:0000313" key="6">
    <source>
        <dbReference type="EMBL" id="MDC0748931.1"/>
    </source>
</evidence>
<dbReference type="SUPFAM" id="SSF69255">
    <property type="entry name" value="gp5 N-terminal domain-like"/>
    <property type="match status" value="1"/>
</dbReference>
<dbReference type="Proteomes" id="UP001221411">
    <property type="component" value="Unassembled WGS sequence"/>
</dbReference>
<dbReference type="RefSeq" id="WP_271928229.1">
    <property type="nucleotide sequence ID" value="NZ_JAQNDO010000001.1"/>
</dbReference>
<reference evidence="6 7" key="1">
    <citation type="submission" date="2022-11" db="EMBL/GenBank/DDBJ databases">
        <title>Minimal conservation of predation-associated metabolite biosynthetic gene clusters underscores biosynthetic potential of Myxococcota including descriptions for ten novel species: Archangium lansinium sp. nov., Myxococcus landrumus sp. nov., Nannocystis bai.</title>
        <authorList>
            <person name="Ahearne A."/>
            <person name="Stevens C."/>
            <person name="Dowd S."/>
        </authorList>
    </citation>
    <scope>NUCLEOTIDE SEQUENCE [LARGE SCALE GENOMIC DNA]</scope>
    <source>
        <strain evidence="6 7">RJM3</strain>
    </source>
</reference>
<accession>A0ABT5F769</accession>
<dbReference type="Gene3D" id="2.40.50.230">
    <property type="entry name" value="Gp5 N-terminal domain"/>
    <property type="match status" value="1"/>
</dbReference>
<name>A0ABT5F769_9BACT</name>
<dbReference type="Gene3D" id="4.10.220.110">
    <property type="match status" value="1"/>
</dbReference>
<proteinExistence type="inferred from homology"/>
<dbReference type="InterPro" id="IPR006531">
    <property type="entry name" value="Gp5/Vgr_OB"/>
</dbReference>
<evidence type="ECO:0000259" key="4">
    <source>
        <dbReference type="Pfam" id="PF04717"/>
    </source>
</evidence>
<evidence type="ECO:0000313" key="7">
    <source>
        <dbReference type="Proteomes" id="UP001221411"/>
    </source>
</evidence>
<evidence type="ECO:0000256" key="2">
    <source>
        <dbReference type="ARBA" id="ARBA00005558"/>
    </source>
</evidence>
<sequence>MPILELKVASGADLSVRRFTVEESVSTLSTIAVWARCEDPDVDLEGIIGKDASLKIVHGVRFVAGLGSRSWKGVVTHVEQVHGVAPIPGQKAESTYFLRIAPKAWLLTQRRGHRIYQHLSIPDIIDKLLGEWSITPVWKIDRGTYPKLEYKVQYGESDYAFMSRLVEEAGIAFTFPDEAGTNITFHDKLEKGPKRGGLPVPYIEEPNQESEKEFVTNVRLSHEVRPGLVTMQDYNFRKPSYTLRTQSPRAAAPEDRYEQYHYQPGAFLVEPGKADDNTPVADDKGIARHDEPFGKGRAERALLARRMGRGQVAFDTNCPDVAPGAIFNIGHHPHPDITDGTNLLVIDLRIEGSPQDEWNISGRAVFADVVFRPPLRTPKPKLNNVQSATVVGPAGQEIHVDEFGRVRVQFPWDREGKFDDGSSCWIRVSQGWAGTGYGMIVIPRIGQEVLVGFLDGDPDMPIITGRVFNATQLVPYELPKYKTRSAWKSNSSLGGNGFNEIMFEDLKTKELVWMQAEKNLRKLVKNDEIITIGHDRQKYVVRTELETTSGTRIEVTGVNRTEITDQDRSLFVGDNSLKMVKGDEHEKTEGNMKLLIEKDQDVVVRQMKRERVEKDMSLYVVGNRNERVDGTLSLTVDKNHYEKIAKNAALEVTKELHLKAGTSIVIEAAKDLTIKGPGGFIRIDSSGVTIRGTLVRINSGGSAGSGAGANPILPDEALLAVVEEPDRPKPIDLRVDGIGQ</sequence>
<comment type="subcellular location">
    <subcellularLocation>
        <location evidence="1">Secreted</location>
    </subcellularLocation>
</comment>
<dbReference type="NCBIfam" id="TIGR01646">
    <property type="entry name" value="vgr_GE"/>
    <property type="match status" value="1"/>
</dbReference>
<evidence type="ECO:0000259" key="5">
    <source>
        <dbReference type="Pfam" id="PF22178"/>
    </source>
</evidence>
<feature type="domain" description="Gp5/Type VI secretion system Vgr C-terminal trimerisation" evidence="5">
    <location>
        <begin position="485"/>
        <end position="594"/>
    </location>
</feature>
<dbReference type="NCBIfam" id="TIGR03361">
    <property type="entry name" value="VI_Rhs_Vgr"/>
    <property type="match status" value="1"/>
</dbReference>
<keyword evidence="7" id="KW-1185">Reference proteome</keyword>
<dbReference type="InterPro" id="IPR017847">
    <property type="entry name" value="T6SS_RhsGE_Vgr_subset"/>
</dbReference>
<comment type="caution">
    <text evidence="6">The sequence shown here is derived from an EMBL/GenBank/DDBJ whole genome shotgun (WGS) entry which is preliminary data.</text>
</comment>
<dbReference type="Pfam" id="PF05954">
    <property type="entry name" value="Phage_GPD"/>
    <property type="match status" value="1"/>
</dbReference>
<dbReference type="InterPro" id="IPR037026">
    <property type="entry name" value="Vgr_OB-fold_dom_sf"/>
</dbReference>
<dbReference type="Pfam" id="PF22178">
    <property type="entry name" value="Gp5_trimer_C"/>
    <property type="match status" value="1"/>
</dbReference>
<evidence type="ECO:0000256" key="1">
    <source>
        <dbReference type="ARBA" id="ARBA00004613"/>
    </source>
</evidence>
<feature type="domain" description="Gp5/Type VI secretion system Vgr protein OB-fold" evidence="4">
    <location>
        <begin position="401"/>
        <end position="468"/>
    </location>
</feature>
<dbReference type="InterPro" id="IPR054030">
    <property type="entry name" value="Gp5_Vgr_C"/>
</dbReference>